<dbReference type="Proteomes" id="UP000237105">
    <property type="component" value="Unassembled WGS sequence"/>
</dbReference>
<protein>
    <submittedName>
        <fullName evidence="1">Uncharacterized protein</fullName>
    </submittedName>
</protein>
<proteinExistence type="predicted"/>
<keyword evidence="2" id="KW-1185">Reference proteome</keyword>
<gene>
    <name evidence="1" type="ORF">PanWU01x14_164460</name>
</gene>
<evidence type="ECO:0000313" key="1">
    <source>
        <dbReference type="EMBL" id="PON58710.1"/>
    </source>
</evidence>
<comment type="caution">
    <text evidence="1">The sequence shown here is derived from an EMBL/GenBank/DDBJ whole genome shotgun (WGS) entry which is preliminary data.</text>
</comment>
<name>A0A2P5CCC5_PARAD</name>
<dbReference type="EMBL" id="JXTB01000146">
    <property type="protein sequence ID" value="PON58710.1"/>
    <property type="molecule type" value="Genomic_DNA"/>
</dbReference>
<evidence type="ECO:0000313" key="2">
    <source>
        <dbReference type="Proteomes" id="UP000237105"/>
    </source>
</evidence>
<reference evidence="2" key="1">
    <citation type="submission" date="2016-06" db="EMBL/GenBank/DDBJ databases">
        <title>Parallel loss of symbiosis genes in relatives of nitrogen-fixing non-legume Parasponia.</title>
        <authorList>
            <person name="Van Velzen R."/>
            <person name="Holmer R."/>
            <person name="Bu F."/>
            <person name="Rutten L."/>
            <person name="Van Zeijl A."/>
            <person name="Liu W."/>
            <person name="Santuari L."/>
            <person name="Cao Q."/>
            <person name="Sharma T."/>
            <person name="Shen D."/>
            <person name="Roswanjaya Y."/>
            <person name="Wardhani T."/>
            <person name="Kalhor M.S."/>
            <person name="Jansen J."/>
            <person name="Van den Hoogen J."/>
            <person name="Gungor B."/>
            <person name="Hartog M."/>
            <person name="Hontelez J."/>
            <person name="Verver J."/>
            <person name="Yang W.-C."/>
            <person name="Schijlen E."/>
            <person name="Repin R."/>
            <person name="Schilthuizen M."/>
            <person name="Schranz E."/>
            <person name="Heidstra R."/>
            <person name="Miyata K."/>
            <person name="Fedorova E."/>
            <person name="Kohlen W."/>
            <person name="Bisseling T."/>
            <person name="Smit S."/>
            <person name="Geurts R."/>
        </authorList>
    </citation>
    <scope>NUCLEOTIDE SEQUENCE [LARGE SCALE GENOMIC DNA]</scope>
    <source>
        <strain evidence="2">cv. WU1-14</strain>
    </source>
</reference>
<dbReference type="AlphaFoldDB" id="A0A2P5CCC5"/>
<organism evidence="1 2">
    <name type="scientific">Parasponia andersonii</name>
    <name type="common">Sponia andersonii</name>
    <dbReference type="NCBI Taxonomy" id="3476"/>
    <lineage>
        <taxon>Eukaryota</taxon>
        <taxon>Viridiplantae</taxon>
        <taxon>Streptophyta</taxon>
        <taxon>Embryophyta</taxon>
        <taxon>Tracheophyta</taxon>
        <taxon>Spermatophyta</taxon>
        <taxon>Magnoliopsida</taxon>
        <taxon>eudicotyledons</taxon>
        <taxon>Gunneridae</taxon>
        <taxon>Pentapetalae</taxon>
        <taxon>rosids</taxon>
        <taxon>fabids</taxon>
        <taxon>Rosales</taxon>
        <taxon>Cannabaceae</taxon>
        <taxon>Parasponia</taxon>
    </lineage>
</organism>
<sequence>MADIFNVDISTLIDDSILANYDVSIFISSVFIKEEVRGLSTFKVIQEDADENHGANRTDVGSNIPDVQKEGESDLIIKRRTQETKLLFLMFLG</sequence>
<accession>A0A2P5CCC5</accession>